<keyword evidence="3 6" id="KW-0812">Transmembrane</keyword>
<comment type="subcellular location">
    <subcellularLocation>
        <location evidence="1">Membrane</location>
        <topology evidence="1">Multi-pass membrane protein</topology>
    </subcellularLocation>
</comment>
<keyword evidence="4 6" id="KW-1133">Transmembrane helix</keyword>
<dbReference type="CDD" id="cd10430">
    <property type="entry name" value="BI-1"/>
    <property type="match status" value="1"/>
</dbReference>
<dbReference type="GO" id="GO:0034620">
    <property type="term" value="P:cellular response to unfolded protein"/>
    <property type="evidence" value="ECO:0007669"/>
    <property type="project" value="TreeGrafter"/>
</dbReference>
<reference evidence="7" key="1">
    <citation type="submission" date="2018-10" db="EMBL/GenBank/DDBJ databases">
        <title>Transcriptome assembly of Aceria tosichella (Wheat curl mite) Type 2.</title>
        <authorList>
            <person name="Scully E.D."/>
            <person name="Geib S.M."/>
            <person name="Palmer N.A."/>
            <person name="Gupta A.K."/>
            <person name="Sarath G."/>
            <person name="Tatineni S."/>
        </authorList>
    </citation>
    <scope>NUCLEOTIDE SEQUENCE</scope>
    <source>
        <strain evidence="7">LincolnNE</strain>
    </source>
</reference>
<evidence type="ECO:0000313" key="7">
    <source>
        <dbReference type="EMBL" id="MDE51725.1"/>
    </source>
</evidence>
<evidence type="ECO:0000256" key="1">
    <source>
        <dbReference type="ARBA" id="ARBA00004141"/>
    </source>
</evidence>
<evidence type="ECO:0000256" key="4">
    <source>
        <dbReference type="ARBA" id="ARBA00022989"/>
    </source>
</evidence>
<organism evidence="7">
    <name type="scientific">Aceria tosichella</name>
    <name type="common">wheat curl mite</name>
    <dbReference type="NCBI Taxonomy" id="561515"/>
    <lineage>
        <taxon>Eukaryota</taxon>
        <taxon>Metazoa</taxon>
        <taxon>Ecdysozoa</taxon>
        <taxon>Arthropoda</taxon>
        <taxon>Chelicerata</taxon>
        <taxon>Arachnida</taxon>
        <taxon>Acari</taxon>
        <taxon>Acariformes</taxon>
        <taxon>Trombidiformes</taxon>
        <taxon>Prostigmata</taxon>
        <taxon>Eupodina</taxon>
        <taxon>Eriophyoidea</taxon>
        <taxon>Eriophyidae</taxon>
        <taxon>Eriophyinae</taxon>
        <taxon>Aceriini</taxon>
        <taxon>Aceria</taxon>
    </lineage>
</organism>
<dbReference type="GO" id="GO:0031966">
    <property type="term" value="C:mitochondrial membrane"/>
    <property type="evidence" value="ECO:0007669"/>
    <property type="project" value="TreeGrafter"/>
</dbReference>
<protein>
    <submittedName>
        <fullName evidence="7">Putative Bax inhibitor 1</fullName>
    </submittedName>
</protein>
<dbReference type="PANTHER" id="PTHR23291:SF32">
    <property type="entry name" value="BAX INHIBITOR 1"/>
    <property type="match status" value="1"/>
</dbReference>
<dbReference type="GO" id="GO:2001234">
    <property type="term" value="P:negative regulation of apoptotic signaling pathway"/>
    <property type="evidence" value="ECO:0007669"/>
    <property type="project" value="TreeGrafter"/>
</dbReference>
<sequence length="245" mass="27419">MATSFVRGHVNSFMGSLDRKLEPPVKQHLKQVYTTLATATLVAALGSYVHLYTDLMSGGIMASLGAMGFALAVTMTPDTGKNADKRYYYMLGFAGCTGLALGPLLDLAIYLNPRLIPMAFVSTCLVFASFSLSSIFSTHQKWLYLTGGLMSLLSIMLFTSIINIFIGSYLLFQAQLYLGLIVFCIFVMYDTAVIIEKRRMGDTDYIKHSMLLFTDFVEIFRTLLVLLMQKERDRSNNGRSNRSRR</sequence>
<evidence type="ECO:0000256" key="6">
    <source>
        <dbReference type="RuleBase" id="RU004379"/>
    </source>
</evidence>
<proteinExistence type="inferred from homology"/>
<feature type="transmembrane region" description="Helical" evidence="6">
    <location>
        <begin position="143"/>
        <end position="166"/>
    </location>
</feature>
<feature type="transmembrane region" description="Helical" evidence="6">
    <location>
        <begin position="87"/>
        <end position="109"/>
    </location>
</feature>
<evidence type="ECO:0000256" key="3">
    <source>
        <dbReference type="ARBA" id="ARBA00022692"/>
    </source>
</evidence>
<comment type="similarity">
    <text evidence="2 6">Belongs to the BI1 family.</text>
</comment>
<feature type="transmembrane region" description="Helical" evidence="6">
    <location>
        <begin position="32"/>
        <end position="49"/>
    </location>
</feature>
<dbReference type="InterPro" id="IPR006214">
    <property type="entry name" value="Bax_inhibitor_1-related"/>
</dbReference>
<feature type="transmembrane region" description="Helical" evidence="6">
    <location>
        <begin position="115"/>
        <end position="136"/>
    </location>
</feature>
<gene>
    <name evidence="7" type="primary">tmbim6</name>
    <name evidence="7" type="ORF">g.19909</name>
</gene>
<name>A0A6G1SMK9_9ACAR</name>
<feature type="transmembrane region" description="Helical" evidence="6">
    <location>
        <begin position="172"/>
        <end position="189"/>
    </location>
</feature>
<dbReference type="GO" id="GO:0033119">
    <property type="term" value="P:negative regulation of RNA splicing"/>
    <property type="evidence" value="ECO:0007669"/>
    <property type="project" value="TreeGrafter"/>
</dbReference>
<evidence type="ECO:0000256" key="2">
    <source>
        <dbReference type="ARBA" id="ARBA00010350"/>
    </source>
</evidence>
<evidence type="ECO:0000256" key="5">
    <source>
        <dbReference type="ARBA" id="ARBA00023136"/>
    </source>
</evidence>
<feature type="transmembrane region" description="Helical" evidence="6">
    <location>
        <begin position="55"/>
        <end position="75"/>
    </location>
</feature>
<dbReference type="AlphaFoldDB" id="A0A6G1SMK9"/>
<keyword evidence="5 6" id="KW-0472">Membrane</keyword>
<dbReference type="GO" id="GO:0019899">
    <property type="term" value="F:enzyme binding"/>
    <property type="evidence" value="ECO:0007669"/>
    <property type="project" value="TreeGrafter"/>
</dbReference>
<dbReference type="Pfam" id="PF01027">
    <property type="entry name" value="Bax1-I"/>
    <property type="match status" value="1"/>
</dbReference>
<accession>A0A6G1SMK9</accession>
<dbReference type="EMBL" id="GGYP01006954">
    <property type="protein sequence ID" value="MDE51725.1"/>
    <property type="molecule type" value="Transcribed_RNA"/>
</dbReference>
<dbReference type="PANTHER" id="PTHR23291">
    <property type="entry name" value="BAX INHIBITOR-RELATED"/>
    <property type="match status" value="1"/>
</dbReference>